<dbReference type="InterPro" id="IPR036653">
    <property type="entry name" value="CinA-like_C"/>
</dbReference>
<sequence length="160" mass="15665">MPLPDEVIARLRERGASIATAESLTGGAVCSALIAVPGASTVVRGGIVAYTPAMKARLLGVDPDLIREAGVVSDAVAGAMARGVREATGATLGVATTGVAGPEPHDGAPVGRVHVAVAGPAGESTTRLDLPGDRAAVRSGTVDAALALVLSSLAADVTLL</sequence>
<evidence type="ECO:0000259" key="1">
    <source>
        <dbReference type="Pfam" id="PF02464"/>
    </source>
</evidence>
<feature type="domain" description="CinA C-terminal" evidence="1">
    <location>
        <begin position="3"/>
        <end position="152"/>
    </location>
</feature>
<dbReference type="EMBL" id="JAUHPW010000007">
    <property type="protein sequence ID" value="MDN4476152.1"/>
    <property type="molecule type" value="Genomic_DNA"/>
</dbReference>
<reference evidence="2" key="1">
    <citation type="submission" date="2023-06" db="EMBL/GenBank/DDBJ databases">
        <title>Sysu t00192.</title>
        <authorList>
            <person name="Gao L."/>
            <person name="Fang B.-Z."/>
            <person name="Li W.-J."/>
        </authorList>
    </citation>
    <scope>NUCLEOTIDE SEQUENCE</scope>
    <source>
        <strain evidence="2">SYSU T00192</strain>
    </source>
</reference>
<dbReference type="InterPro" id="IPR008136">
    <property type="entry name" value="CinA_C"/>
</dbReference>
<keyword evidence="3" id="KW-1185">Reference proteome</keyword>
<comment type="caution">
    <text evidence="2">The sequence shown here is derived from an EMBL/GenBank/DDBJ whole genome shotgun (WGS) entry which is preliminary data.</text>
</comment>
<dbReference type="Pfam" id="PF02464">
    <property type="entry name" value="CinA"/>
    <property type="match status" value="1"/>
</dbReference>
<proteinExistence type="predicted"/>
<name>A0ABT8GB08_9MICO</name>
<organism evidence="2 3">
    <name type="scientific">Demequina litoralis</name>
    <dbReference type="NCBI Taxonomy" id="3051660"/>
    <lineage>
        <taxon>Bacteria</taxon>
        <taxon>Bacillati</taxon>
        <taxon>Actinomycetota</taxon>
        <taxon>Actinomycetes</taxon>
        <taxon>Micrococcales</taxon>
        <taxon>Demequinaceae</taxon>
        <taxon>Demequina</taxon>
    </lineage>
</organism>
<dbReference type="Gene3D" id="3.90.950.20">
    <property type="entry name" value="CinA-like"/>
    <property type="match status" value="1"/>
</dbReference>
<protein>
    <submittedName>
        <fullName evidence="2">CinA family protein</fullName>
    </submittedName>
</protein>
<dbReference type="NCBIfam" id="TIGR00199">
    <property type="entry name" value="PncC_domain"/>
    <property type="match status" value="1"/>
</dbReference>
<evidence type="ECO:0000313" key="2">
    <source>
        <dbReference type="EMBL" id="MDN4476152.1"/>
    </source>
</evidence>
<dbReference type="RefSeq" id="WP_301134072.1">
    <property type="nucleotide sequence ID" value="NZ_JAUHPW010000007.1"/>
</dbReference>
<evidence type="ECO:0000313" key="3">
    <source>
        <dbReference type="Proteomes" id="UP001172728"/>
    </source>
</evidence>
<gene>
    <name evidence="2" type="ORF">QQX09_09835</name>
</gene>
<accession>A0ABT8GB08</accession>
<dbReference type="Proteomes" id="UP001172728">
    <property type="component" value="Unassembled WGS sequence"/>
</dbReference>
<dbReference type="SUPFAM" id="SSF142433">
    <property type="entry name" value="CinA-like"/>
    <property type="match status" value="1"/>
</dbReference>